<accession>A0A0F0CTA5</accession>
<organism evidence="1 2">
    <name type="scientific">Candidatus Omnitrophus magneticus</name>
    <dbReference type="NCBI Taxonomy" id="1609969"/>
    <lineage>
        <taxon>Bacteria</taxon>
        <taxon>Pseudomonadati</taxon>
        <taxon>Candidatus Omnitrophota</taxon>
        <taxon>Candidatus Omnitrophus</taxon>
    </lineage>
</organism>
<keyword evidence="2" id="KW-1185">Reference proteome</keyword>
<dbReference type="Proteomes" id="UP000033428">
    <property type="component" value="Unassembled WGS sequence"/>
</dbReference>
<reference evidence="1 2" key="1">
    <citation type="submission" date="2015-02" db="EMBL/GenBank/DDBJ databases">
        <title>Single-cell genomics of uncultivated deep-branching MTB reveals a conserved set of magnetosome genes.</title>
        <authorList>
            <person name="Kolinko S."/>
            <person name="Richter M."/>
            <person name="Glockner F.O."/>
            <person name="Brachmann A."/>
            <person name="Schuler D."/>
        </authorList>
    </citation>
    <scope>NUCLEOTIDE SEQUENCE [LARGE SCALE GENOMIC DNA]</scope>
    <source>
        <strain evidence="1">SKK-01</strain>
    </source>
</reference>
<evidence type="ECO:0008006" key="3">
    <source>
        <dbReference type="Google" id="ProtNLM"/>
    </source>
</evidence>
<evidence type="ECO:0000313" key="1">
    <source>
        <dbReference type="EMBL" id="KJJ85249.1"/>
    </source>
</evidence>
<dbReference type="InterPro" id="IPR025427">
    <property type="entry name" value="DUF4160"/>
</dbReference>
<gene>
    <name evidence="1" type="ORF">OMAG_000859</name>
</gene>
<sequence length="80" mass="9799">MSPTIFRTKGYRFYFLSNEETRRHIHVECERGEAKYWIEPTISLAVFYKLSAKELNVIQKIVEKRKHEILKEWEKHFGKR</sequence>
<protein>
    <recommendedName>
        <fullName evidence="3">DUF4160 domain-containing protein</fullName>
    </recommendedName>
</protein>
<evidence type="ECO:0000313" key="2">
    <source>
        <dbReference type="Proteomes" id="UP000033428"/>
    </source>
</evidence>
<proteinExistence type="predicted"/>
<name>A0A0F0CTA5_9BACT</name>
<dbReference type="EMBL" id="JYNY01000197">
    <property type="protein sequence ID" value="KJJ85249.1"/>
    <property type="molecule type" value="Genomic_DNA"/>
</dbReference>
<dbReference type="Pfam" id="PF13711">
    <property type="entry name" value="DUF4160"/>
    <property type="match status" value="1"/>
</dbReference>
<dbReference type="AlphaFoldDB" id="A0A0F0CTA5"/>
<comment type="caution">
    <text evidence="1">The sequence shown here is derived from an EMBL/GenBank/DDBJ whole genome shotgun (WGS) entry which is preliminary data.</text>
</comment>